<comment type="caution">
    <text evidence="1">The sequence shown here is derived from an EMBL/GenBank/DDBJ whole genome shotgun (WGS) entry which is preliminary data.</text>
</comment>
<gene>
    <name evidence="1" type="ORF">PXEA_LOCUS26377</name>
</gene>
<name>A0A448XBT0_9PLAT</name>
<dbReference type="AlphaFoldDB" id="A0A448XBT0"/>
<organism evidence="1 2">
    <name type="scientific">Protopolystoma xenopodis</name>
    <dbReference type="NCBI Taxonomy" id="117903"/>
    <lineage>
        <taxon>Eukaryota</taxon>
        <taxon>Metazoa</taxon>
        <taxon>Spiralia</taxon>
        <taxon>Lophotrochozoa</taxon>
        <taxon>Platyhelminthes</taxon>
        <taxon>Monogenea</taxon>
        <taxon>Polyopisthocotylea</taxon>
        <taxon>Polystomatidea</taxon>
        <taxon>Polystomatidae</taxon>
        <taxon>Protopolystoma</taxon>
    </lineage>
</organism>
<protein>
    <submittedName>
        <fullName evidence="1">Uncharacterized protein</fullName>
    </submittedName>
</protein>
<evidence type="ECO:0000313" key="1">
    <source>
        <dbReference type="EMBL" id="VEL32937.1"/>
    </source>
</evidence>
<dbReference type="EMBL" id="CAAALY010244906">
    <property type="protein sequence ID" value="VEL32937.1"/>
    <property type="molecule type" value="Genomic_DNA"/>
</dbReference>
<accession>A0A448XBT0</accession>
<evidence type="ECO:0000313" key="2">
    <source>
        <dbReference type="Proteomes" id="UP000784294"/>
    </source>
</evidence>
<proteinExistence type="predicted"/>
<reference evidence="1" key="1">
    <citation type="submission" date="2018-11" db="EMBL/GenBank/DDBJ databases">
        <authorList>
            <consortium name="Pathogen Informatics"/>
        </authorList>
    </citation>
    <scope>NUCLEOTIDE SEQUENCE</scope>
</reference>
<dbReference type="Proteomes" id="UP000784294">
    <property type="component" value="Unassembled WGS sequence"/>
</dbReference>
<keyword evidence="2" id="KW-1185">Reference proteome</keyword>
<sequence length="136" mass="14582">MQPLSNAVPLLASRSLSYHSSSVHLSTCYKASFLPAKVLSAVKMPPMSSAKSVVSGTSAEAPSGVENVEEAVCGSTSVLSSSLTVRLEEKTLDAAWHDWRTNESLSDSFSANVPRKACPLDIWSLRARRIICGKQD</sequence>